<evidence type="ECO:0000313" key="16">
    <source>
        <dbReference type="EMBL" id="RDW87868.1"/>
    </source>
</evidence>
<feature type="binding site" evidence="11">
    <location>
        <position position="488"/>
    </location>
    <ligand>
        <name>Mg(2+)</name>
        <dbReference type="ChEBI" id="CHEBI:18420"/>
    </ligand>
</feature>
<evidence type="ECO:0000256" key="5">
    <source>
        <dbReference type="ARBA" id="ARBA00014422"/>
    </source>
</evidence>
<dbReference type="SUPFAM" id="SSF52518">
    <property type="entry name" value="Thiamin diphosphate-binding fold (THDP-binding)"/>
    <property type="match status" value="2"/>
</dbReference>
<feature type="binding site" evidence="11">
    <location>
        <position position="459"/>
    </location>
    <ligand>
        <name>Mg(2+)</name>
        <dbReference type="ChEBI" id="CHEBI:18420"/>
    </ligand>
</feature>
<evidence type="ECO:0000256" key="8">
    <source>
        <dbReference type="ARBA" id="ARBA00022842"/>
    </source>
</evidence>
<proteinExistence type="inferred from homology"/>
<dbReference type="GO" id="GO:0005829">
    <property type="term" value="C:cytosol"/>
    <property type="evidence" value="ECO:0007669"/>
    <property type="project" value="TreeGrafter"/>
</dbReference>
<feature type="domain" description="Thiamine pyrophosphate enzyme TPP-binding" evidence="14">
    <location>
        <begin position="407"/>
        <end position="541"/>
    </location>
</feature>
<dbReference type="GO" id="GO:0000949">
    <property type="term" value="P:aromatic amino acid family catabolic process to alcohol via Ehrlich pathway"/>
    <property type="evidence" value="ECO:0007669"/>
    <property type="project" value="TreeGrafter"/>
</dbReference>
<evidence type="ECO:0000256" key="4">
    <source>
        <dbReference type="ARBA" id="ARBA00013202"/>
    </source>
</evidence>
<keyword evidence="17" id="KW-1185">Reference proteome</keyword>
<evidence type="ECO:0000256" key="1">
    <source>
        <dbReference type="ARBA" id="ARBA00001041"/>
    </source>
</evidence>
<evidence type="ECO:0000256" key="3">
    <source>
        <dbReference type="ARBA" id="ARBA00007812"/>
    </source>
</evidence>
<keyword evidence="6 11" id="KW-0479">Metal-binding</keyword>
<dbReference type="GO" id="GO:0005634">
    <property type="term" value="C:nucleus"/>
    <property type="evidence" value="ECO:0007669"/>
    <property type="project" value="TreeGrafter"/>
</dbReference>
<dbReference type="CDD" id="cd07038">
    <property type="entry name" value="TPP_PYR_PDC_IPDC_like"/>
    <property type="match status" value="1"/>
</dbReference>
<dbReference type="Gene3D" id="3.40.50.970">
    <property type="match status" value="2"/>
</dbReference>
<dbReference type="InterPro" id="IPR012001">
    <property type="entry name" value="Thiamin_PyroP_enz_TPP-bd_dom"/>
</dbReference>
<keyword evidence="9 12" id="KW-0786">Thiamine pyrophosphate</keyword>
<dbReference type="OrthoDB" id="3970464at2759"/>
<dbReference type="InterPro" id="IPR011766">
    <property type="entry name" value="TPP_enzyme_TPP-bd"/>
</dbReference>
<protein>
    <recommendedName>
        <fullName evidence="5">Pyruvate decarboxylase</fullName>
        <ecNumber evidence="4">4.1.1.1</ecNumber>
    </recommendedName>
</protein>
<dbReference type="InterPro" id="IPR047214">
    <property type="entry name" value="TPP_PDC_IPDC"/>
</dbReference>
<evidence type="ECO:0000256" key="7">
    <source>
        <dbReference type="ARBA" id="ARBA00022793"/>
    </source>
</evidence>
<keyword evidence="16" id="KW-0670">Pyruvate</keyword>
<dbReference type="InterPro" id="IPR047213">
    <property type="entry name" value="TPP_PYR_PDC_IPDC-like"/>
</dbReference>
<dbReference type="GO" id="GO:0000287">
    <property type="term" value="F:magnesium ion binding"/>
    <property type="evidence" value="ECO:0007669"/>
    <property type="project" value="InterPro"/>
</dbReference>
<accession>A0A3D8SPZ1</accession>
<dbReference type="EC" id="4.1.1.1" evidence="4"/>
<evidence type="ECO:0000256" key="9">
    <source>
        <dbReference type="ARBA" id="ARBA00023052"/>
    </source>
</evidence>
<reference evidence="16 17" key="1">
    <citation type="journal article" date="2018" name="IMA Fungus">
        <title>IMA Genome-F 9: Draft genome sequence of Annulohypoxylon stygium, Aspergillus mulundensis, Berkeleyomyces basicola (syn. Thielaviopsis basicola), Ceratocystis smalleyi, two Cercospora beticola strains, Coleophoma cylindrospora, Fusarium fracticaudum, Phialophora cf. hyalina, and Morchella septimelata.</title>
        <authorList>
            <person name="Wingfield B.D."/>
            <person name="Bills G.F."/>
            <person name="Dong Y."/>
            <person name="Huang W."/>
            <person name="Nel W.J."/>
            <person name="Swalarsk-Parry B.S."/>
            <person name="Vaghefi N."/>
            <person name="Wilken P.M."/>
            <person name="An Z."/>
            <person name="de Beer Z.W."/>
            <person name="De Vos L."/>
            <person name="Chen L."/>
            <person name="Duong T.A."/>
            <person name="Gao Y."/>
            <person name="Hammerbacher A."/>
            <person name="Kikkert J.R."/>
            <person name="Li Y."/>
            <person name="Li H."/>
            <person name="Li K."/>
            <person name="Li Q."/>
            <person name="Liu X."/>
            <person name="Ma X."/>
            <person name="Naidoo K."/>
            <person name="Pethybridge S.J."/>
            <person name="Sun J."/>
            <person name="Steenkamp E.T."/>
            <person name="van der Nest M.A."/>
            <person name="van Wyk S."/>
            <person name="Wingfield M.J."/>
            <person name="Xiong C."/>
            <person name="Yue Q."/>
            <person name="Zhang X."/>
        </authorList>
    </citation>
    <scope>NUCLEOTIDE SEQUENCE [LARGE SCALE GENOMIC DNA]</scope>
    <source>
        <strain evidence="16 17">BP5796</strain>
    </source>
</reference>
<keyword evidence="10" id="KW-0456">Lyase</keyword>
<evidence type="ECO:0000259" key="15">
    <source>
        <dbReference type="Pfam" id="PF02776"/>
    </source>
</evidence>
<dbReference type="InterPro" id="IPR012110">
    <property type="entry name" value="PDC/IPDC-like"/>
</dbReference>
<dbReference type="PANTHER" id="PTHR43452:SF11">
    <property type="entry name" value="PYRUVATE DECARBOXYLASE"/>
    <property type="match status" value="1"/>
</dbReference>
<evidence type="ECO:0000256" key="2">
    <source>
        <dbReference type="ARBA" id="ARBA00001964"/>
    </source>
</evidence>
<gene>
    <name evidence="16" type="ORF">BP5796_03562</name>
</gene>
<evidence type="ECO:0000256" key="12">
    <source>
        <dbReference type="RuleBase" id="RU362132"/>
    </source>
</evidence>
<dbReference type="FunFam" id="3.40.50.970:FF:000024">
    <property type="entry name" value="Pyruvate decarboxylase isozyme"/>
    <property type="match status" value="1"/>
</dbReference>
<dbReference type="EMBL" id="PDLN01000004">
    <property type="protein sequence ID" value="RDW87868.1"/>
    <property type="molecule type" value="Genomic_DNA"/>
</dbReference>
<evidence type="ECO:0000259" key="14">
    <source>
        <dbReference type="Pfam" id="PF02775"/>
    </source>
</evidence>
<comment type="cofactor">
    <cofactor evidence="2">
        <name>thiamine diphosphate</name>
        <dbReference type="ChEBI" id="CHEBI:58937"/>
    </cofactor>
</comment>
<feature type="domain" description="Thiamine pyrophosphate enzyme N-terminal TPP-binding" evidence="15">
    <location>
        <begin position="6"/>
        <end position="113"/>
    </location>
</feature>
<dbReference type="InterPro" id="IPR029061">
    <property type="entry name" value="THDP-binding"/>
</dbReference>
<dbReference type="PANTHER" id="PTHR43452">
    <property type="entry name" value="PYRUVATE DECARBOXYLASE"/>
    <property type="match status" value="1"/>
</dbReference>
<dbReference type="Proteomes" id="UP000256328">
    <property type="component" value="Unassembled WGS sequence"/>
</dbReference>
<evidence type="ECO:0000256" key="10">
    <source>
        <dbReference type="ARBA" id="ARBA00023239"/>
    </source>
</evidence>
<dbReference type="Pfam" id="PF02775">
    <property type="entry name" value="TPP_enzyme_C"/>
    <property type="match status" value="1"/>
</dbReference>
<dbReference type="PIRSF" id="PIRSF036565">
    <property type="entry name" value="Pyruvt_ip_decrb"/>
    <property type="match status" value="1"/>
</dbReference>
<dbReference type="SUPFAM" id="SSF52467">
    <property type="entry name" value="DHS-like NAD/FAD-binding domain"/>
    <property type="match status" value="1"/>
</dbReference>
<feature type="binding site" evidence="11">
    <location>
        <position position="486"/>
    </location>
    <ligand>
        <name>Mg(2+)</name>
        <dbReference type="ChEBI" id="CHEBI:18420"/>
    </ligand>
</feature>
<feature type="domain" description="Thiamine pyrophosphate enzyme central" evidence="13">
    <location>
        <begin position="202"/>
        <end position="320"/>
    </location>
</feature>
<evidence type="ECO:0000313" key="17">
    <source>
        <dbReference type="Proteomes" id="UP000256328"/>
    </source>
</evidence>
<evidence type="ECO:0000256" key="6">
    <source>
        <dbReference type="ARBA" id="ARBA00022723"/>
    </source>
</evidence>
<comment type="caution">
    <text evidence="16">The sequence shown here is derived from an EMBL/GenBank/DDBJ whole genome shotgun (WGS) entry which is preliminary data.</text>
</comment>
<organism evidence="16 17">
    <name type="scientific">Coleophoma crateriformis</name>
    <dbReference type="NCBI Taxonomy" id="565419"/>
    <lineage>
        <taxon>Eukaryota</taxon>
        <taxon>Fungi</taxon>
        <taxon>Dikarya</taxon>
        <taxon>Ascomycota</taxon>
        <taxon>Pezizomycotina</taxon>
        <taxon>Leotiomycetes</taxon>
        <taxon>Helotiales</taxon>
        <taxon>Dermateaceae</taxon>
        <taxon>Coleophoma</taxon>
    </lineage>
</organism>
<dbReference type="GO" id="GO:0004737">
    <property type="term" value="F:pyruvate decarboxylase activity"/>
    <property type="evidence" value="ECO:0007669"/>
    <property type="project" value="UniProtKB-EC"/>
</dbReference>
<comment type="cofactor">
    <cofactor evidence="11">
        <name>Mg(2+)</name>
        <dbReference type="ChEBI" id="CHEBI:18420"/>
    </cofactor>
    <text evidence="11">Binds 1 Mg(2+) per subunit.</text>
</comment>
<dbReference type="CDD" id="cd02005">
    <property type="entry name" value="TPP_PDC_IPDC"/>
    <property type="match status" value="1"/>
</dbReference>
<dbReference type="AlphaFoldDB" id="A0A3D8SPZ1"/>
<keyword evidence="8 11" id="KW-0460">Magnesium</keyword>
<evidence type="ECO:0000259" key="13">
    <source>
        <dbReference type="Pfam" id="PF00205"/>
    </source>
</evidence>
<name>A0A3D8SPZ1_9HELO</name>
<dbReference type="Pfam" id="PF02776">
    <property type="entry name" value="TPP_enzyme_N"/>
    <property type="match status" value="1"/>
</dbReference>
<evidence type="ECO:0000256" key="11">
    <source>
        <dbReference type="PIRSR" id="PIRSR036565-2"/>
    </source>
</evidence>
<sequence length="581" mass="63937">MPPTVKLAEYLFTRLHQLGIQSIHGVPGDFNLELLDFVEPSLRWIGSCNELNAGYAANGYSRINGLGALITTFGVGELSAVNAIAGAFAERAPIIHIVGTPDRAVQDNRTQIHHTFNDGNFRRFALIHAQITVAQANLIDPRTSPAQIDAVLEQCLIHHRPVYIEVPVDMVTAPVSAARLASPITIPEPIPSRHRPEALALVLQRIKASQRPMIFVDGETNGLGLRKELHELLEKTHWPTWTSPFGKGLVDETLPNFHGVYMGKEKMHQKSFIDACDLILVFGPHFSTTNSFQKTAVPNPAASISFAHTAIHIGDRKFEDVLPKQFLVDILQALDEIPNVTKYEPYPELETPQGLVRSTCLTPGDGPLTQKEFYLRLSPFVRPGDIVLGETGTAGYGTREFALPRDTWYMGPVTWLSIGQMLPAAQGAALAQSEREAKSSKAEGGSKTKPGRTILLIGDGSLQMTVQELSTIIRENLNVVVFVLNNNGYTIERCIHGLNQKYNDVAAWRYLEAPNFFGAKESAQSSTFTVQNWADLSRVMADKNLADGEGLRMVEVFLDQDDAPAGLLRLLALQVEAQKSK</sequence>
<dbReference type="InterPro" id="IPR029035">
    <property type="entry name" value="DHS-like_NAD/FAD-binding_dom"/>
</dbReference>
<dbReference type="Gene3D" id="3.40.50.1220">
    <property type="entry name" value="TPP-binding domain"/>
    <property type="match status" value="1"/>
</dbReference>
<dbReference type="GO" id="GO:0030976">
    <property type="term" value="F:thiamine pyrophosphate binding"/>
    <property type="evidence" value="ECO:0007669"/>
    <property type="project" value="InterPro"/>
</dbReference>
<comment type="similarity">
    <text evidence="3 12">Belongs to the TPP enzyme family.</text>
</comment>
<dbReference type="Pfam" id="PF00205">
    <property type="entry name" value="TPP_enzyme_M"/>
    <property type="match status" value="1"/>
</dbReference>
<keyword evidence="7" id="KW-0210">Decarboxylase</keyword>
<dbReference type="InterPro" id="IPR012000">
    <property type="entry name" value="Thiamin_PyroP_enz_cen_dom"/>
</dbReference>
<dbReference type="FunFam" id="3.40.50.970:FF:000019">
    <property type="entry name" value="Pyruvate decarboxylase isozyme"/>
    <property type="match status" value="1"/>
</dbReference>
<comment type="catalytic activity">
    <reaction evidence="1">
        <text>a 2-oxocarboxylate + H(+) = an aldehyde + CO2</text>
        <dbReference type="Rhea" id="RHEA:11628"/>
        <dbReference type="ChEBI" id="CHEBI:15378"/>
        <dbReference type="ChEBI" id="CHEBI:16526"/>
        <dbReference type="ChEBI" id="CHEBI:17478"/>
        <dbReference type="ChEBI" id="CHEBI:35179"/>
        <dbReference type="EC" id="4.1.1.1"/>
    </reaction>
</comment>